<dbReference type="SUPFAM" id="SSF47336">
    <property type="entry name" value="ACP-like"/>
    <property type="match status" value="1"/>
</dbReference>
<dbReference type="InterPro" id="IPR036736">
    <property type="entry name" value="ACP-like_sf"/>
</dbReference>
<protein>
    <submittedName>
        <fullName evidence="4">Phosphopantetheine-binding protein</fullName>
    </submittedName>
</protein>
<dbReference type="Pfam" id="PF00550">
    <property type="entry name" value="PP-binding"/>
    <property type="match status" value="1"/>
</dbReference>
<evidence type="ECO:0000313" key="5">
    <source>
        <dbReference type="Proteomes" id="UP001379533"/>
    </source>
</evidence>
<organism evidence="4 5">
    <name type="scientific">Pendulispora brunnea</name>
    <dbReference type="NCBI Taxonomy" id="2905690"/>
    <lineage>
        <taxon>Bacteria</taxon>
        <taxon>Pseudomonadati</taxon>
        <taxon>Myxococcota</taxon>
        <taxon>Myxococcia</taxon>
        <taxon>Myxococcales</taxon>
        <taxon>Sorangiineae</taxon>
        <taxon>Pendulisporaceae</taxon>
        <taxon>Pendulispora</taxon>
    </lineage>
</organism>
<evidence type="ECO:0000259" key="3">
    <source>
        <dbReference type="PROSITE" id="PS50075"/>
    </source>
</evidence>
<dbReference type="InterPro" id="IPR020806">
    <property type="entry name" value="PKS_PP-bd"/>
</dbReference>
<dbReference type="SMART" id="SM00823">
    <property type="entry name" value="PKS_PP"/>
    <property type="match status" value="1"/>
</dbReference>
<dbReference type="InterPro" id="IPR009081">
    <property type="entry name" value="PP-bd_ACP"/>
</dbReference>
<accession>A0ABZ2K0J0</accession>
<keyword evidence="5" id="KW-1185">Reference proteome</keyword>
<dbReference type="Proteomes" id="UP001379533">
    <property type="component" value="Chromosome"/>
</dbReference>
<keyword evidence="2" id="KW-0597">Phosphoprotein</keyword>
<sequence>MIRRDDIFRLFRAAEIGLDGSDLDDDKPLAAQGLDSLDLANLLFQIEQTYGLTISPEDASRLRSVRDMVDYVGARK</sequence>
<reference evidence="4 5" key="1">
    <citation type="submission" date="2021-12" db="EMBL/GenBank/DDBJ databases">
        <title>Discovery of the Pendulisporaceae a myxobacterial family with distinct sporulation behavior and unique specialized metabolism.</title>
        <authorList>
            <person name="Garcia R."/>
            <person name="Popoff A."/>
            <person name="Bader C.D."/>
            <person name="Loehr J."/>
            <person name="Walesch S."/>
            <person name="Walt C."/>
            <person name="Boldt J."/>
            <person name="Bunk B."/>
            <person name="Haeckl F.J.F.P.J."/>
            <person name="Gunesch A.P."/>
            <person name="Birkelbach J."/>
            <person name="Nuebel U."/>
            <person name="Pietschmann T."/>
            <person name="Bach T."/>
            <person name="Mueller R."/>
        </authorList>
    </citation>
    <scope>NUCLEOTIDE SEQUENCE [LARGE SCALE GENOMIC DNA]</scope>
    <source>
        <strain evidence="4 5">MSr12523</strain>
    </source>
</reference>
<dbReference type="EMBL" id="CP089982">
    <property type="protein sequence ID" value="WXA89901.1"/>
    <property type="molecule type" value="Genomic_DNA"/>
</dbReference>
<keyword evidence="1" id="KW-0596">Phosphopantetheine</keyword>
<dbReference type="PROSITE" id="PS50075">
    <property type="entry name" value="CARRIER"/>
    <property type="match status" value="1"/>
</dbReference>
<evidence type="ECO:0000256" key="2">
    <source>
        <dbReference type="ARBA" id="ARBA00022553"/>
    </source>
</evidence>
<gene>
    <name evidence="4" type="ORF">LZC95_25770</name>
</gene>
<proteinExistence type="predicted"/>
<feature type="domain" description="Carrier" evidence="3">
    <location>
        <begin position="2"/>
        <end position="76"/>
    </location>
</feature>
<dbReference type="RefSeq" id="WP_394840515.1">
    <property type="nucleotide sequence ID" value="NZ_CP089982.1"/>
</dbReference>
<evidence type="ECO:0000313" key="4">
    <source>
        <dbReference type="EMBL" id="WXA89901.1"/>
    </source>
</evidence>
<dbReference type="Gene3D" id="1.10.1200.10">
    <property type="entry name" value="ACP-like"/>
    <property type="match status" value="1"/>
</dbReference>
<evidence type="ECO:0000256" key="1">
    <source>
        <dbReference type="ARBA" id="ARBA00022450"/>
    </source>
</evidence>
<name>A0ABZ2K0J0_9BACT</name>